<protein>
    <submittedName>
        <fullName evidence="2">Uncharacterized protein</fullName>
    </submittedName>
</protein>
<sequence length="1054" mass="117657">MNEQVFWVQYQTNQPVKIRTHLFVNATGQWVQTLFNVADLIGAFFWSPAELGQYKLHAVVDGVESTLPGNQLLSLIPTASCSFDNPLIIKSLNNIQNSRMDLSRRVSDPWGNEVAVLLESIGSNDSEAVIIGEKHTVAREEAVTNILGVFQNNNPLLIKSPPMSGKTSMANLISHRLKTTAREKCLILKVSMLNLTRHGTGRTFESAFEGEVGVKWGDLPTLARNRKIYLIFDEVQVLYRRPVGDRPVSPKFNSDVFWTMVKSIMVDHSSGIHILLFSCYESNSESSLLATPVKFTMKSMLGINCLNFSDADLKDYVHRNLLARDGIDDLSLDLFCTNLKRITAGHVGFCHAAVDFLNGILASQRRSGSLTVKHVLKSLDDSRLFTHLRETCAFDGAKNVDVEEQKLVESVVSRKDMVLEKSSLGIKQQQIADSLVLKGVFVEHGVVNLQYVFSSPVMRRFFTEMVFGVPAQRAQKNPDTLDDLVYAIVSSIDYEHIKSSLGKTKKNGILLERAWQMEFYKASHQCTSDYVASVDVGGLFGTPGAIDFTVQSDDMEVFWGIELLQEGIRLEDHVGRFKNGGRYEVMCRMFSETCVLDIRRQPKGTAPNLEDLDKYENLMIFTYDESFSEGALYSKSCTKLRPGGITAATRRRWSAQAISRTFGGTVGHGDHSADSETENPELAKLILADSPILVKQIYSIVESMKSAKDKLMELQQRISSNSVPTSKGVSLLEIKLHGLLSYLTNLSFFILLKLHGQSTSKLHPSVERLIEMRVILEKIKPMEVKLKYQIDKVLKPANDASNLSAEKDAQRNVSEFDLQNSGVSDPLQFKPNPLNFVGGSTALDKNADQSREDGGVYRPPRIAPVKYSEEPKRRKGDLSASTRESLSKSRLFKDMRDTFDTSRPEQVTSHGTGYGVRELRDLKNEELAMIEEFELSNYQRLSVTRDRNKREKAAMRKGGAAGIVDQMEFLLTIRSGGSSGSVLAKRNMRAESFFTGNDEPRKKGKFTDATELVTKVASGAAGKKTAYDKALRKASKPRHRTLAKNKNVEDATQS</sequence>
<organism evidence="2 3">
    <name type="scientific">Chytriomyces confervae</name>
    <dbReference type="NCBI Taxonomy" id="246404"/>
    <lineage>
        <taxon>Eukaryota</taxon>
        <taxon>Fungi</taxon>
        <taxon>Fungi incertae sedis</taxon>
        <taxon>Chytridiomycota</taxon>
        <taxon>Chytridiomycota incertae sedis</taxon>
        <taxon>Chytridiomycetes</taxon>
        <taxon>Chytridiales</taxon>
        <taxon>Chytriomycetaceae</taxon>
        <taxon>Chytriomyces</taxon>
    </lineage>
</organism>
<feature type="region of interest" description="Disordered" evidence="1">
    <location>
        <begin position="1019"/>
        <end position="1054"/>
    </location>
</feature>
<evidence type="ECO:0000313" key="2">
    <source>
        <dbReference type="EMBL" id="TPX54759.1"/>
    </source>
</evidence>
<dbReference type="GO" id="GO:0032040">
    <property type="term" value="C:small-subunit processome"/>
    <property type="evidence" value="ECO:0007669"/>
    <property type="project" value="TreeGrafter"/>
</dbReference>
<feature type="compositionally biased region" description="Basic residues" evidence="1">
    <location>
        <begin position="1032"/>
        <end position="1043"/>
    </location>
</feature>
<dbReference type="Pfam" id="PF04000">
    <property type="entry name" value="Sas10_Utp3"/>
    <property type="match status" value="1"/>
</dbReference>
<dbReference type="InterPro" id="IPR027417">
    <property type="entry name" value="P-loop_NTPase"/>
</dbReference>
<dbReference type="SUPFAM" id="SSF52540">
    <property type="entry name" value="P-loop containing nucleoside triphosphate hydrolases"/>
    <property type="match status" value="1"/>
</dbReference>
<gene>
    <name evidence="2" type="ORF">CcCBS67573_g09538</name>
</gene>
<keyword evidence="3" id="KW-1185">Reference proteome</keyword>
<feature type="region of interest" description="Disordered" evidence="1">
    <location>
        <begin position="838"/>
        <end position="889"/>
    </location>
</feature>
<name>A0A507DSN2_9FUNG</name>
<dbReference type="OrthoDB" id="203440at2759"/>
<feature type="compositionally biased region" description="Basic and acidic residues" evidence="1">
    <location>
        <begin position="845"/>
        <end position="855"/>
    </location>
</feature>
<dbReference type="STRING" id="246404.A0A507DSN2"/>
<reference evidence="2 3" key="1">
    <citation type="journal article" date="2019" name="Sci. Rep.">
        <title>Comparative genomics of chytrid fungi reveal insights into the obligate biotrophic and pathogenic lifestyle of Synchytrium endobioticum.</title>
        <authorList>
            <person name="van de Vossenberg B.T.L.H."/>
            <person name="Warris S."/>
            <person name="Nguyen H.D.T."/>
            <person name="van Gent-Pelzer M.P.E."/>
            <person name="Joly D.L."/>
            <person name="van de Geest H.C."/>
            <person name="Bonants P.J.M."/>
            <person name="Smith D.S."/>
            <person name="Levesque C.A."/>
            <person name="van der Lee T.A.J."/>
        </authorList>
    </citation>
    <scope>NUCLEOTIDE SEQUENCE [LARGE SCALE GENOMIC DNA]</scope>
    <source>
        <strain evidence="2 3">CBS 675.73</strain>
    </source>
</reference>
<dbReference type="Proteomes" id="UP000320333">
    <property type="component" value="Unassembled WGS sequence"/>
</dbReference>
<dbReference type="AlphaFoldDB" id="A0A507DSN2"/>
<dbReference type="PANTHER" id="PTHR13237:SF9">
    <property type="entry name" value="NEUROGUIDIN"/>
    <property type="match status" value="1"/>
</dbReference>
<dbReference type="InterPro" id="IPR007146">
    <property type="entry name" value="Sas10/Utp3/C1D"/>
</dbReference>
<comment type="caution">
    <text evidence="2">The sequence shown here is derived from an EMBL/GenBank/DDBJ whole genome shotgun (WGS) entry which is preliminary data.</text>
</comment>
<evidence type="ECO:0000313" key="3">
    <source>
        <dbReference type="Proteomes" id="UP000320333"/>
    </source>
</evidence>
<dbReference type="PANTHER" id="PTHR13237">
    <property type="entry name" value="SOMETHING ABOUT SILENCING PROTEIN 10-RELATED"/>
    <property type="match status" value="1"/>
</dbReference>
<dbReference type="EMBL" id="QEAP01000878">
    <property type="protein sequence ID" value="TPX54759.1"/>
    <property type="molecule type" value="Genomic_DNA"/>
</dbReference>
<evidence type="ECO:0000256" key="1">
    <source>
        <dbReference type="SAM" id="MobiDB-lite"/>
    </source>
</evidence>
<accession>A0A507DSN2</accession>
<dbReference type="GO" id="GO:0000462">
    <property type="term" value="P:maturation of SSU-rRNA from tricistronic rRNA transcript (SSU-rRNA, 5.8S rRNA, LSU-rRNA)"/>
    <property type="evidence" value="ECO:0007669"/>
    <property type="project" value="TreeGrafter"/>
</dbReference>
<proteinExistence type="predicted"/>